<protein>
    <submittedName>
        <fullName evidence="1">TIGR03620 family F420-dependent LLM class oxidoreductase</fullName>
    </submittedName>
</protein>
<keyword evidence="2" id="KW-1185">Reference proteome</keyword>
<dbReference type="KEGG" id="mfre:EXE63_25490"/>
<dbReference type="SUPFAM" id="SSF51679">
    <property type="entry name" value="Bacterial luciferase-like"/>
    <property type="match status" value="1"/>
</dbReference>
<dbReference type="Proteomes" id="UP000501849">
    <property type="component" value="Chromosome"/>
</dbReference>
<organism evidence="1 2">
    <name type="scientific">Mycolicibacterium frederiksbergense</name>
    <dbReference type="NCBI Taxonomy" id="117567"/>
    <lineage>
        <taxon>Bacteria</taxon>
        <taxon>Bacillati</taxon>
        <taxon>Actinomycetota</taxon>
        <taxon>Actinomycetes</taxon>
        <taxon>Mycobacteriales</taxon>
        <taxon>Mycobacteriaceae</taxon>
        <taxon>Mycolicibacterium</taxon>
    </lineage>
</organism>
<dbReference type="RefSeq" id="WP_168144227.1">
    <property type="nucleotide sequence ID" value="NZ_CP038799.1"/>
</dbReference>
<dbReference type="AlphaFoldDB" id="A0A6H0S9M2"/>
<name>A0A6H0S9M2_9MYCO</name>
<proteinExistence type="predicted"/>
<gene>
    <name evidence="1" type="ORF">EXE63_25490</name>
</gene>
<evidence type="ECO:0000313" key="2">
    <source>
        <dbReference type="Proteomes" id="UP000501849"/>
    </source>
</evidence>
<dbReference type="EMBL" id="CP038799">
    <property type="protein sequence ID" value="QIV83860.1"/>
    <property type="molecule type" value="Genomic_DNA"/>
</dbReference>
<dbReference type="NCBIfam" id="TIGR03620">
    <property type="entry name" value="F420_MSMEG_4141"/>
    <property type="match status" value="1"/>
</dbReference>
<sequence length="256" mass="27625">MKGLEDSGYGTVWIAGNAPGDLAIPERLLDESESIAVGTAIVNVWAEDADVVAEAFHRVDGRHPGRFVLGVGIGHREMSGDVYQKPFPTLTKYVDRLLELGVPGDQIILAALRSKVLELSKSKTAGALPYFTTVAHTEKARSALGADRTLAVVQLVATDDDRDVNRSTAREHTAFYLGLQNYVSNLQENGFPDLHVGDEPSEELLQALVPLDGVEGSLQRIGEHFKAGADHVAIMPLPTAHDPFPALELFAAKLQL</sequence>
<dbReference type="GO" id="GO:0016705">
    <property type="term" value="F:oxidoreductase activity, acting on paired donors, with incorporation or reduction of molecular oxygen"/>
    <property type="evidence" value="ECO:0007669"/>
    <property type="project" value="InterPro"/>
</dbReference>
<dbReference type="InterPro" id="IPR036661">
    <property type="entry name" value="Luciferase-like_sf"/>
</dbReference>
<dbReference type="Gene3D" id="3.20.20.30">
    <property type="entry name" value="Luciferase-like domain"/>
    <property type="match status" value="1"/>
</dbReference>
<dbReference type="InterPro" id="IPR019922">
    <property type="entry name" value="Lucif-like_OxRdatse_MSMEG_4141"/>
</dbReference>
<reference evidence="1 2" key="1">
    <citation type="submission" date="2019-04" db="EMBL/GenBank/DDBJ databases">
        <title>Draft, Whole-Genome Sequence of the Anthracene-degrading Mycobacterium frederiksbergense LB501T, Isolated from a Polycyclic Aromatic Hydrocarbon (PAH)-Contaminated Soil.</title>
        <authorList>
            <person name="Augelletti F."/>
        </authorList>
    </citation>
    <scope>NUCLEOTIDE SEQUENCE [LARGE SCALE GENOMIC DNA]</scope>
    <source>
        <strain evidence="1 2">LB 501T</strain>
    </source>
</reference>
<evidence type="ECO:0000313" key="1">
    <source>
        <dbReference type="EMBL" id="QIV83860.1"/>
    </source>
</evidence>
<accession>A0A6H0S9M2</accession>